<name>A0AAV3PT64_LITER</name>
<dbReference type="AlphaFoldDB" id="A0AAV3PT64"/>
<evidence type="ECO:0000313" key="1">
    <source>
        <dbReference type="EMBL" id="GAA0153891.1"/>
    </source>
</evidence>
<evidence type="ECO:0000313" key="2">
    <source>
        <dbReference type="Proteomes" id="UP001454036"/>
    </source>
</evidence>
<proteinExistence type="predicted"/>
<comment type="caution">
    <text evidence="1">The sequence shown here is derived from an EMBL/GenBank/DDBJ whole genome shotgun (WGS) entry which is preliminary data.</text>
</comment>
<keyword evidence="2" id="KW-1185">Reference proteome</keyword>
<sequence length="169" mass="19445">MVFILQPDYLWKGGLNSRHHCKLPCETASPLNDLSRVLGSLSLERGELSEFCVPDVAYDRVEDKYQFSLVAKVFTMRRFHLPTFKDTIKTLWGGQEGIQVLDMGSNLFHGSAIFLKRWEPEMQIDSVVFDTLPYWVQIWNLPMGYVDVDFGRAIGAHIGEVIEVDKQEY</sequence>
<organism evidence="1 2">
    <name type="scientific">Lithospermum erythrorhizon</name>
    <name type="common">Purple gromwell</name>
    <name type="synonym">Lithospermum officinale var. erythrorhizon</name>
    <dbReference type="NCBI Taxonomy" id="34254"/>
    <lineage>
        <taxon>Eukaryota</taxon>
        <taxon>Viridiplantae</taxon>
        <taxon>Streptophyta</taxon>
        <taxon>Embryophyta</taxon>
        <taxon>Tracheophyta</taxon>
        <taxon>Spermatophyta</taxon>
        <taxon>Magnoliopsida</taxon>
        <taxon>eudicotyledons</taxon>
        <taxon>Gunneridae</taxon>
        <taxon>Pentapetalae</taxon>
        <taxon>asterids</taxon>
        <taxon>lamiids</taxon>
        <taxon>Boraginales</taxon>
        <taxon>Boraginaceae</taxon>
        <taxon>Boraginoideae</taxon>
        <taxon>Lithospermeae</taxon>
        <taxon>Lithospermum</taxon>
    </lineage>
</organism>
<dbReference type="PANTHER" id="PTHR31286">
    <property type="entry name" value="GLYCINE-RICH CELL WALL STRUCTURAL PROTEIN 1.8-LIKE"/>
    <property type="match status" value="1"/>
</dbReference>
<accession>A0AAV3PT64</accession>
<gene>
    <name evidence="1" type="ORF">LIER_12021</name>
</gene>
<dbReference type="Proteomes" id="UP001454036">
    <property type="component" value="Unassembled WGS sequence"/>
</dbReference>
<evidence type="ECO:0008006" key="3">
    <source>
        <dbReference type="Google" id="ProtNLM"/>
    </source>
</evidence>
<dbReference type="EMBL" id="BAABME010002275">
    <property type="protein sequence ID" value="GAA0153891.1"/>
    <property type="molecule type" value="Genomic_DNA"/>
</dbReference>
<dbReference type="PANTHER" id="PTHR31286:SF167">
    <property type="entry name" value="OS09G0268800 PROTEIN"/>
    <property type="match status" value="1"/>
</dbReference>
<dbReference type="InterPro" id="IPR040256">
    <property type="entry name" value="At4g02000-like"/>
</dbReference>
<reference evidence="1 2" key="1">
    <citation type="submission" date="2024-01" db="EMBL/GenBank/DDBJ databases">
        <title>The complete chloroplast genome sequence of Lithospermum erythrorhizon: insights into the phylogenetic relationship among Boraginaceae species and the maternal lineages of purple gromwells.</title>
        <authorList>
            <person name="Okada T."/>
            <person name="Watanabe K."/>
        </authorList>
    </citation>
    <scope>NUCLEOTIDE SEQUENCE [LARGE SCALE GENOMIC DNA]</scope>
</reference>
<protein>
    <recommendedName>
        <fullName evidence="3">DUF4283 domain-containing protein</fullName>
    </recommendedName>
</protein>